<reference evidence="6 7" key="1">
    <citation type="submission" date="2016-05" db="EMBL/GenBank/DDBJ databases">
        <title>Microbial solvent formation.</title>
        <authorList>
            <person name="Poehlein A."/>
            <person name="Montoya Solano J.D."/>
            <person name="Flitsch S."/>
            <person name="Krabben P."/>
            <person name="Duerre P."/>
            <person name="Daniel R."/>
        </authorList>
    </citation>
    <scope>NUCLEOTIDE SEQUENCE [LARGE SCALE GENOMIC DNA]</scope>
    <source>
        <strain evidence="6 7">DSM 53</strain>
    </source>
</reference>
<comment type="cofactor">
    <cofactor evidence="1">
        <name>Mg(2+)</name>
        <dbReference type="ChEBI" id="CHEBI:18420"/>
    </cofactor>
</comment>
<dbReference type="SFLD" id="SFLDG01135">
    <property type="entry name" value="C1.5.6:_HAD__Beta-PGM__Phospha"/>
    <property type="match status" value="1"/>
</dbReference>
<dbReference type="SFLD" id="SFLDG01129">
    <property type="entry name" value="C1.5:_HAD__Beta-PGM__Phosphata"/>
    <property type="match status" value="1"/>
</dbReference>
<dbReference type="InterPro" id="IPR023214">
    <property type="entry name" value="HAD_sf"/>
</dbReference>
<gene>
    <name evidence="6" type="ORF">CLBCK_03110</name>
</gene>
<dbReference type="InterPro" id="IPR023198">
    <property type="entry name" value="PGP-like_dom2"/>
</dbReference>
<evidence type="ECO:0000313" key="7">
    <source>
        <dbReference type="Proteomes" id="UP000190973"/>
    </source>
</evidence>
<dbReference type="AlphaFoldDB" id="A0A1S8SK26"/>
<dbReference type="EMBL" id="LZZI01000004">
    <property type="protein sequence ID" value="OOM65682.1"/>
    <property type="molecule type" value="Genomic_DNA"/>
</dbReference>
<dbReference type="Gene3D" id="1.10.150.240">
    <property type="entry name" value="Putative phosphatase, domain 2"/>
    <property type="match status" value="1"/>
</dbReference>
<dbReference type="SUPFAM" id="SSF56784">
    <property type="entry name" value="HAD-like"/>
    <property type="match status" value="1"/>
</dbReference>
<dbReference type="Pfam" id="PF13419">
    <property type="entry name" value="HAD_2"/>
    <property type="match status" value="1"/>
</dbReference>
<keyword evidence="4" id="KW-0460">Magnesium</keyword>
<keyword evidence="6" id="KW-0378">Hydrolase</keyword>
<dbReference type="GO" id="GO:0016787">
    <property type="term" value="F:hydrolase activity"/>
    <property type="evidence" value="ECO:0007669"/>
    <property type="project" value="UniProtKB-KW"/>
</dbReference>
<dbReference type="Gene3D" id="3.40.50.1000">
    <property type="entry name" value="HAD superfamily/HAD-like"/>
    <property type="match status" value="1"/>
</dbReference>
<dbReference type="InterPro" id="IPR006439">
    <property type="entry name" value="HAD-SF_hydro_IA"/>
</dbReference>
<name>A0A1S8SK26_CLOBE</name>
<evidence type="ECO:0000256" key="5">
    <source>
        <dbReference type="ARBA" id="ARBA00023277"/>
    </source>
</evidence>
<evidence type="ECO:0000313" key="6">
    <source>
        <dbReference type="EMBL" id="OOM65682.1"/>
    </source>
</evidence>
<organism evidence="6 7">
    <name type="scientific">Clostridium beijerinckii</name>
    <name type="common">Clostridium MP</name>
    <dbReference type="NCBI Taxonomy" id="1520"/>
    <lineage>
        <taxon>Bacteria</taxon>
        <taxon>Bacillati</taxon>
        <taxon>Bacillota</taxon>
        <taxon>Clostridia</taxon>
        <taxon>Eubacteriales</taxon>
        <taxon>Clostridiaceae</taxon>
        <taxon>Clostridium</taxon>
    </lineage>
</organism>
<accession>A0A1S8SK26</accession>
<sequence>MKQAVIFDMDGVLVNTESFYFKRRMKFFDELKIEPDTRKIEDFIGSTNGMIWEMLVPNDDEKRNILKEEYSKYCKEHEVCFQEILNPSVKEVIRELKDRNIKIAIASSSERKEILRMIEECGIASCIDFVISGEECTQSKPDPEIYIRAIEALEVLETEVLVVEDSALGIRAAKASGLTVVALEPKDYYIDQSEADYKVNDLIEIISKI</sequence>
<protein>
    <submittedName>
        <fullName evidence="6">Phosphorylated carbohydrates phosphatase</fullName>
        <ecNumber evidence="6">3.1.3.-</ecNumber>
    </submittedName>
</protein>
<dbReference type="NCBIfam" id="TIGR01509">
    <property type="entry name" value="HAD-SF-IA-v3"/>
    <property type="match status" value="1"/>
</dbReference>
<dbReference type="PANTHER" id="PTHR46193">
    <property type="entry name" value="6-PHOSPHOGLUCONATE PHOSPHATASE"/>
    <property type="match status" value="1"/>
</dbReference>
<keyword evidence="3" id="KW-0479">Metal-binding</keyword>
<evidence type="ECO:0000256" key="1">
    <source>
        <dbReference type="ARBA" id="ARBA00001946"/>
    </source>
</evidence>
<evidence type="ECO:0000256" key="4">
    <source>
        <dbReference type="ARBA" id="ARBA00022842"/>
    </source>
</evidence>
<dbReference type="InterPro" id="IPR051600">
    <property type="entry name" value="Beta-PGM-like"/>
</dbReference>
<proteinExistence type="inferred from homology"/>
<dbReference type="InterPro" id="IPR041492">
    <property type="entry name" value="HAD_2"/>
</dbReference>
<comment type="caution">
    <text evidence="6">The sequence shown here is derived from an EMBL/GenBank/DDBJ whole genome shotgun (WGS) entry which is preliminary data.</text>
</comment>
<dbReference type="RefSeq" id="WP_077837221.1">
    <property type="nucleotide sequence ID" value="NZ_JABTAE010000001.1"/>
</dbReference>
<dbReference type="GO" id="GO:0046872">
    <property type="term" value="F:metal ion binding"/>
    <property type="evidence" value="ECO:0007669"/>
    <property type="project" value="UniProtKB-KW"/>
</dbReference>
<keyword evidence="5" id="KW-0119">Carbohydrate metabolism</keyword>
<dbReference type="Proteomes" id="UP000190973">
    <property type="component" value="Unassembled WGS sequence"/>
</dbReference>
<evidence type="ECO:0000256" key="2">
    <source>
        <dbReference type="ARBA" id="ARBA00006171"/>
    </source>
</evidence>
<evidence type="ECO:0000256" key="3">
    <source>
        <dbReference type="ARBA" id="ARBA00022723"/>
    </source>
</evidence>
<dbReference type="SFLD" id="SFLDS00003">
    <property type="entry name" value="Haloacid_Dehalogenase"/>
    <property type="match status" value="1"/>
</dbReference>
<dbReference type="PANTHER" id="PTHR46193:SF18">
    <property type="entry name" value="HEXITOL PHOSPHATASE B"/>
    <property type="match status" value="1"/>
</dbReference>
<comment type="similarity">
    <text evidence="2">Belongs to the HAD-like hydrolase superfamily. CbbY/CbbZ/Gph/YieH family.</text>
</comment>
<dbReference type="InterPro" id="IPR036412">
    <property type="entry name" value="HAD-like_sf"/>
</dbReference>
<dbReference type="EC" id="3.1.3.-" evidence="6"/>